<feature type="region of interest" description="Disordered" evidence="3">
    <location>
        <begin position="999"/>
        <end position="1021"/>
    </location>
</feature>
<evidence type="ECO:0000256" key="3">
    <source>
        <dbReference type="SAM" id="MobiDB-lite"/>
    </source>
</evidence>
<feature type="domain" description="Haemolysin-type calcium binding-related" evidence="4">
    <location>
        <begin position="869"/>
        <end position="908"/>
    </location>
</feature>
<dbReference type="AlphaFoldDB" id="D9SPU3"/>
<dbReference type="Pfam" id="PF00353">
    <property type="entry name" value="HemolysinCabind"/>
    <property type="match status" value="10"/>
</dbReference>
<accession>D9SPU3</accession>
<dbReference type="PANTHER" id="PTHR38340">
    <property type="entry name" value="S-LAYER PROTEIN"/>
    <property type="match status" value="1"/>
</dbReference>
<gene>
    <name evidence="5" type="ordered locus">Clocel_2363</name>
</gene>
<evidence type="ECO:0000256" key="2">
    <source>
        <dbReference type="ARBA" id="ARBA00022525"/>
    </source>
</evidence>
<evidence type="ECO:0000259" key="4">
    <source>
        <dbReference type="Pfam" id="PF06594"/>
    </source>
</evidence>
<proteinExistence type="predicted"/>
<evidence type="ECO:0000313" key="6">
    <source>
        <dbReference type="Proteomes" id="UP000002730"/>
    </source>
</evidence>
<dbReference type="RefSeq" id="WP_013291741.1">
    <property type="nucleotide sequence ID" value="NC_014393.1"/>
</dbReference>
<dbReference type="STRING" id="573061.Clocel_2363"/>
<dbReference type="InterPro" id="IPR010566">
    <property type="entry name" value="Haemolys_ca-bd"/>
</dbReference>
<dbReference type="InterPro" id="IPR050557">
    <property type="entry name" value="RTX_toxin/Mannuronan_C5-epim"/>
</dbReference>
<dbReference type="PROSITE" id="PS00330">
    <property type="entry name" value="HEMOLYSIN_CALCIUM"/>
    <property type="match status" value="8"/>
</dbReference>
<feature type="compositionally biased region" description="Acidic residues" evidence="3">
    <location>
        <begin position="615"/>
        <end position="628"/>
    </location>
</feature>
<dbReference type="SUPFAM" id="SSF51120">
    <property type="entry name" value="beta-Roll"/>
    <property type="match status" value="6"/>
</dbReference>
<evidence type="ECO:0000313" key="5">
    <source>
        <dbReference type="EMBL" id="ADL52079.1"/>
    </source>
</evidence>
<dbReference type="KEGG" id="ccb:Clocel_2363"/>
<feature type="region of interest" description="Disordered" evidence="3">
    <location>
        <begin position="613"/>
        <end position="635"/>
    </location>
</feature>
<evidence type="ECO:0000256" key="1">
    <source>
        <dbReference type="ARBA" id="ARBA00004613"/>
    </source>
</evidence>
<keyword evidence="2" id="KW-0964">Secreted</keyword>
<dbReference type="eggNOG" id="COG2931">
    <property type="taxonomic scope" value="Bacteria"/>
</dbReference>
<keyword evidence="6" id="KW-1185">Reference proteome</keyword>
<dbReference type="GO" id="GO:0005576">
    <property type="term" value="C:extracellular region"/>
    <property type="evidence" value="ECO:0007669"/>
    <property type="project" value="UniProtKB-SubCell"/>
</dbReference>
<dbReference type="InterPro" id="IPR018511">
    <property type="entry name" value="Hemolysin-typ_Ca-bd_CS"/>
</dbReference>
<dbReference type="GO" id="GO:0005509">
    <property type="term" value="F:calcium ion binding"/>
    <property type="evidence" value="ECO:0007669"/>
    <property type="project" value="InterPro"/>
</dbReference>
<feature type="domain" description="Haemolysin-type calcium binding-related" evidence="4">
    <location>
        <begin position="483"/>
        <end position="522"/>
    </location>
</feature>
<dbReference type="InterPro" id="IPR011049">
    <property type="entry name" value="Serralysin-like_metalloprot_C"/>
</dbReference>
<dbReference type="PRINTS" id="PR00313">
    <property type="entry name" value="CABNDNGRPT"/>
</dbReference>
<dbReference type="PANTHER" id="PTHR38340:SF1">
    <property type="entry name" value="S-LAYER PROTEIN"/>
    <property type="match status" value="1"/>
</dbReference>
<dbReference type="Proteomes" id="UP000002730">
    <property type="component" value="Chromosome"/>
</dbReference>
<feature type="compositionally biased region" description="Acidic residues" evidence="3">
    <location>
        <begin position="1001"/>
        <end position="1014"/>
    </location>
</feature>
<feature type="domain" description="Haemolysin-type calcium binding-related" evidence="4">
    <location>
        <begin position="180"/>
        <end position="218"/>
    </location>
</feature>
<feature type="domain" description="Haemolysin-type calcium binding-related" evidence="4">
    <location>
        <begin position="689"/>
        <end position="729"/>
    </location>
</feature>
<dbReference type="Pfam" id="PF06594">
    <property type="entry name" value="HCBP_related"/>
    <property type="match status" value="7"/>
</dbReference>
<feature type="domain" description="Haemolysin-type calcium binding-related" evidence="4">
    <location>
        <begin position="1075"/>
        <end position="1098"/>
    </location>
</feature>
<dbReference type="InterPro" id="IPR001343">
    <property type="entry name" value="Hemolysn_Ca-bd"/>
</dbReference>
<feature type="domain" description="Haemolysin-type calcium binding-related" evidence="4">
    <location>
        <begin position="322"/>
        <end position="361"/>
    </location>
</feature>
<comment type="subcellular location">
    <subcellularLocation>
        <location evidence="1">Secreted</location>
    </subcellularLocation>
</comment>
<sequence>MKDYQLIGTENNDQLTGNIGNDLLDGGLGNDLLLGGKGNDTYIFKRGYGHDLIMDSDSTVGIIDTIIFGEDITNSDLQFKRVGDNLRISIIGTDDYITISNYYYDEKYRIEKIQFYDGTIWDKSTIEKLSGIKKEPIIYNIGFGVIIIEDDEKASEIIDTIRFGQGILPKNIAFTKTGNDLEIGILGISDKIIVKNYYSLEHYKIQEIDFYDESVWNSQFIASYYTYVTGNGTIEGTIGKNNIIGSVNTDQISGLSGADFIDGKGGSDYINGGVGNDTYIFNLGYGTMVIEDYDEATGVIDTIKFGEGIDINSIGFIRSVDNLEITIKGTEDKLVINNFYKSTNYQIEKFILADGIIFDRKAINTLLVYGTPDKDIITVSSKNETIFALASDDTVYGYGGDDLLYGGEGNDILHGGQGDDLLEGGLGNDTLYGEAGQDIYVFRKGDGQDTINDTAGENNTIIDTLRFEDIDSTEVTLNKSAYDLVITVNGSSDSVRILSYFYSNDYKVEKIEFQDGVVLDINAIMKGYVYINGTNSNEQISGYCSGENEFIGNVIINGFDGNDTLNGSAGNDKVYGGNGDDTIVGNNGDDTLEGGAGKDTLRGSAGKDILKGGSEDDTLNGEIGDDILDGEKGTDTLTGGAGSDTYVFRKGDGQDIIVDYSGEANTIIDTLKFEDIDASEVSLNCTGYDLIIAVNGTTDSVRIQNYFTADLYKIENIQFKDGTTWDINTIRNSIVYANGTEEKDSLYAAGPVTMNGYGGDDTLRTENANDKIYGGAGIDTIIAGAGNDSLYGEVGNDILYGRVGDDLLEGGLGNDTLYGEAGQDIYVFRKGDGQDTINDTAGENNTIIDTLRFEDIDSTEVTLNKSAYDLVITVNGSSDSVRILSYFYSNDYKVEKIEFQDGVVLDINAIMKGYVYINGTNSNEQISGYCSGENEFIGNVIINGFDGNDTLNGSAGNDKVYGGNGDDTIVGNNGDDTLEGGAGKDTLRGSAGKDILKGGSEDDTLNGEIGDDILDGEKGTDTLTGGAGSDTYVFRKGDGQDIIVDYSGEANTIIDTLKFEDIAASEVSLNCTGYDLIIAVNDSTDSVRIQNYFTADLYK</sequence>
<dbReference type="HOGENOM" id="CLU_275820_0_0_9"/>
<name>D9SPU3_CLOC7</name>
<reference evidence="5 6" key="1">
    <citation type="submission" date="2010-08" db="EMBL/GenBank/DDBJ databases">
        <title>Complete sequence of Clostridium cellulovorans 743B.</title>
        <authorList>
            <consortium name="US DOE Joint Genome Institute"/>
            <person name="Lucas S."/>
            <person name="Copeland A."/>
            <person name="Lapidus A."/>
            <person name="Cheng J.-F."/>
            <person name="Bruce D."/>
            <person name="Goodwin L."/>
            <person name="Pitluck S."/>
            <person name="Chertkov O."/>
            <person name="Detter J.C."/>
            <person name="Han C."/>
            <person name="Tapia R."/>
            <person name="Land M."/>
            <person name="Hauser L."/>
            <person name="Chang Y.-J."/>
            <person name="Jeffries C."/>
            <person name="Kyrpides N."/>
            <person name="Ivanova N."/>
            <person name="Mikhailova N."/>
            <person name="Hemme C.L."/>
            <person name="Woyke T."/>
        </authorList>
    </citation>
    <scope>NUCLEOTIDE SEQUENCE [LARGE SCALE GENOMIC DNA]</scope>
    <source>
        <strain evidence="6">ATCC 35296 / DSM 3052 / OCM 3 / 743B</strain>
    </source>
</reference>
<protein>
    <submittedName>
        <fullName evidence="5">Hemolysin-type calcium-binding region</fullName>
    </submittedName>
</protein>
<dbReference type="EMBL" id="CP002160">
    <property type="protein sequence ID" value="ADL52079.1"/>
    <property type="molecule type" value="Genomic_DNA"/>
</dbReference>
<dbReference type="Gene3D" id="2.150.10.10">
    <property type="entry name" value="Serralysin-like metalloprotease, C-terminal"/>
    <property type="match status" value="8"/>
</dbReference>
<feature type="domain" description="Haemolysin-type calcium binding-related" evidence="4">
    <location>
        <begin position="85"/>
        <end position="124"/>
    </location>
</feature>
<organism evidence="5 6">
    <name type="scientific">Clostridium cellulovorans (strain ATCC 35296 / DSM 3052 / OCM 3 / 743B)</name>
    <dbReference type="NCBI Taxonomy" id="573061"/>
    <lineage>
        <taxon>Bacteria</taxon>
        <taxon>Bacillati</taxon>
        <taxon>Bacillota</taxon>
        <taxon>Clostridia</taxon>
        <taxon>Eubacteriales</taxon>
        <taxon>Clostridiaceae</taxon>
        <taxon>Clostridium</taxon>
    </lineage>
</organism>